<dbReference type="GO" id="GO:0004018">
    <property type="term" value="F:N6-(1,2-dicarboxyethyl)AMP AMP-lyase (fumarate-forming) activity"/>
    <property type="evidence" value="ECO:0007669"/>
    <property type="project" value="UniProtKB-UniRule"/>
</dbReference>
<dbReference type="PRINTS" id="PR00145">
    <property type="entry name" value="ARGSUCLYASE"/>
</dbReference>
<comment type="pathway">
    <text evidence="1 13">Purine metabolism; IMP biosynthesis via de novo pathway; 5-amino-1-(5-phospho-D-ribosyl)imidazole-4-carboxamide from 5-amino-1-(5-phospho-D-ribosyl)imidazole-4-carboxylate: step 2/2.</text>
</comment>
<dbReference type="Pfam" id="PF00206">
    <property type="entry name" value="Lyase_1"/>
    <property type="match status" value="1"/>
</dbReference>
<evidence type="ECO:0000256" key="13">
    <source>
        <dbReference type="RuleBase" id="RU361172"/>
    </source>
</evidence>
<dbReference type="InterPro" id="IPR019468">
    <property type="entry name" value="AdenyloSucc_lyase_C"/>
</dbReference>
<dbReference type="Gene3D" id="1.10.275.10">
    <property type="entry name" value="Fumarase/aspartase (N-terminal domain)"/>
    <property type="match status" value="1"/>
</dbReference>
<dbReference type="SUPFAM" id="SSF48557">
    <property type="entry name" value="L-aspartase-like"/>
    <property type="match status" value="1"/>
</dbReference>
<dbReference type="GO" id="GO:0006189">
    <property type="term" value="P:'de novo' IMP biosynthetic process"/>
    <property type="evidence" value="ECO:0007669"/>
    <property type="project" value="UniProtKB-UniPathway"/>
</dbReference>
<evidence type="ECO:0000256" key="2">
    <source>
        <dbReference type="ARBA" id="ARBA00004734"/>
    </source>
</evidence>
<evidence type="ECO:0000256" key="4">
    <source>
        <dbReference type="ARBA" id="ARBA00012339"/>
    </source>
</evidence>
<comment type="catalytic activity">
    <reaction evidence="9">
        <text>(2S)-2-[5-amino-1-(5-phospho-beta-D-ribosyl)imidazole-4-carboxamido]succinate = 5-amino-1-(5-phospho-beta-D-ribosyl)imidazole-4-carboxamide + fumarate</text>
        <dbReference type="Rhea" id="RHEA:23920"/>
        <dbReference type="ChEBI" id="CHEBI:29806"/>
        <dbReference type="ChEBI" id="CHEBI:58443"/>
        <dbReference type="ChEBI" id="CHEBI:58475"/>
        <dbReference type="EC" id="4.3.2.2"/>
    </reaction>
    <physiologicalReaction direction="left-to-right" evidence="9">
        <dbReference type="Rhea" id="RHEA:23921"/>
    </physiologicalReaction>
</comment>
<dbReference type="InterPro" id="IPR022761">
    <property type="entry name" value="Fumarate_lyase_N"/>
</dbReference>
<evidence type="ECO:0000256" key="10">
    <source>
        <dbReference type="ARBA" id="ARBA00030717"/>
    </source>
</evidence>
<dbReference type="UniPathway" id="UPA00075">
    <property type="reaction ID" value="UER00336"/>
</dbReference>
<reference evidence="16" key="1">
    <citation type="submission" date="2007-10" db="EMBL/GenBank/DDBJ databases">
        <title>Complete sequence of chromosome of Desulforudis audaxviator MP104C.</title>
        <authorList>
            <person name="Copeland A."/>
            <person name="Lucas S."/>
            <person name="Lapidus A."/>
            <person name="Barry K."/>
            <person name="Glavina del Rio T."/>
            <person name="Dalin E."/>
            <person name="Tice H."/>
            <person name="Bruce D."/>
            <person name="Pitluck S."/>
            <person name="Lowry S.R."/>
            <person name="Larimer F."/>
            <person name="Land M.L."/>
            <person name="Hauser L."/>
            <person name="Kyrpides N."/>
            <person name="Ivanova N.N."/>
            <person name="Richardson P."/>
        </authorList>
    </citation>
    <scope>NUCLEOTIDE SEQUENCE [LARGE SCALE GENOMIC DNA]</scope>
    <source>
        <strain evidence="16">MP104C</strain>
    </source>
</reference>
<dbReference type="GO" id="GO:0008652">
    <property type="term" value="P:amino acid biosynthetic process"/>
    <property type="evidence" value="ECO:0007669"/>
    <property type="project" value="UniProtKB-KW"/>
</dbReference>
<dbReference type="EC" id="4.3.2.2" evidence="4 12"/>
<dbReference type="FunFam" id="1.10.40.30:FF:000007">
    <property type="entry name" value="Adenylosuccinate lyase"/>
    <property type="match status" value="1"/>
</dbReference>
<dbReference type="NCBIfam" id="TIGR00928">
    <property type="entry name" value="purB"/>
    <property type="match status" value="1"/>
</dbReference>
<keyword evidence="16" id="KW-1185">Reference proteome</keyword>
<dbReference type="InterPro" id="IPR000362">
    <property type="entry name" value="Fumarate_lyase_fam"/>
</dbReference>
<dbReference type="KEGG" id="dau:Daud_1634"/>
<keyword evidence="8 13" id="KW-0456">Lyase</keyword>
<gene>
    <name evidence="15" type="ordered locus">Daud_1634</name>
</gene>
<dbReference type="InterPro" id="IPR024083">
    <property type="entry name" value="Fumarase/histidase_N"/>
</dbReference>
<dbReference type="PRINTS" id="PR00149">
    <property type="entry name" value="FUMRATELYASE"/>
</dbReference>
<dbReference type="RefSeq" id="WP_012302717.1">
    <property type="nucleotide sequence ID" value="NC_010424.1"/>
</dbReference>
<dbReference type="Pfam" id="PF10397">
    <property type="entry name" value="ADSL_C"/>
    <property type="match status" value="1"/>
</dbReference>
<name>B1I584_DESAP</name>
<dbReference type="FunFam" id="1.10.275.10:FF:000006">
    <property type="entry name" value="Adenylosuccinate lyase"/>
    <property type="match status" value="1"/>
</dbReference>
<evidence type="ECO:0000256" key="6">
    <source>
        <dbReference type="ARBA" id="ARBA00022605"/>
    </source>
</evidence>
<dbReference type="GO" id="GO:0005829">
    <property type="term" value="C:cytosol"/>
    <property type="evidence" value="ECO:0007669"/>
    <property type="project" value="TreeGrafter"/>
</dbReference>
<dbReference type="SMART" id="SM00998">
    <property type="entry name" value="ADSL_C"/>
    <property type="match status" value="1"/>
</dbReference>
<feature type="domain" description="Adenylosuccinate lyase C-terminal" evidence="14">
    <location>
        <begin position="349"/>
        <end position="429"/>
    </location>
</feature>
<evidence type="ECO:0000313" key="16">
    <source>
        <dbReference type="Proteomes" id="UP000008544"/>
    </source>
</evidence>
<dbReference type="PROSITE" id="PS00163">
    <property type="entry name" value="FUMARATE_LYASES"/>
    <property type="match status" value="1"/>
</dbReference>
<comment type="pathway">
    <text evidence="2 13">Purine metabolism; AMP biosynthesis via de novo pathway; AMP from IMP: step 2/2.</text>
</comment>
<comment type="similarity">
    <text evidence="3 13">Belongs to the lyase 1 family. Adenylosuccinate lyase subfamily.</text>
</comment>
<dbReference type="InterPro" id="IPR004769">
    <property type="entry name" value="Pur_lyase"/>
</dbReference>
<protein>
    <recommendedName>
        <fullName evidence="5 12">Adenylosuccinate lyase</fullName>
        <shortName evidence="13">ASL</shortName>
        <ecNumber evidence="4 12">4.3.2.2</ecNumber>
    </recommendedName>
    <alternativeName>
        <fullName evidence="10 13">Adenylosuccinase</fullName>
    </alternativeName>
</protein>
<dbReference type="EMBL" id="CP000860">
    <property type="protein sequence ID" value="ACA60136.1"/>
    <property type="molecule type" value="Genomic_DNA"/>
</dbReference>
<dbReference type="PANTHER" id="PTHR43172:SF1">
    <property type="entry name" value="ADENYLOSUCCINATE LYASE"/>
    <property type="match status" value="1"/>
</dbReference>
<keyword evidence="6" id="KW-0028">Amino-acid biosynthesis</keyword>
<dbReference type="Proteomes" id="UP000008544">
    <property type="component" value="Chromosome"/>
</dbReference>
<dbReference type="UniPathway" id="UPA00074">
    <property type="reaction ID" value="UER00132"/>
</dbReference>
<keyword evidence="7 13" id="KW-0658">Purine biosynthesis</keyword>
<sequence>MIERYTLPEMGRIWSDENRFAKWLEIEVLAAEAMAELGQVPREAVRVIRERARFDVARILEIEKTTRHDVIAFLTCVGEYVGVEARYLHLGLTSSDVVDTALAVRMREAGLLIRRRLEKLHAVLLRQAEAYRDTLMPGRTHGVHAEPTTLGLKFLLWAAEVERGLERMDRAIAEISVGKLAGAVGTYSTVDPFVEEYVCARLGLTPEKVSTQVIQRDRHAAFLAALAVIGSGLEKFAVEIRNLQRTDLREVEEPFRAGQKGSSAMPHKRNPIVCERISGLARLLRANAIVGLENVALWHERDISHSSVERVVIPDSTTVLDYMVFRFTDVVTDLLVYPDNMRRNLERTHGLVFSQRVLLALIEKGLSREAAYALVQDNAMRCWETGRPLRELLGEDPGVQAVLGPEELDALFDYGYFTKRIGRVYSRFGLSE</sequence>
<dbReference type="STRING" id="477974.Daud_1634"/>
<dbReference type="FunFam" id="1.20.200.10:FF:000008">
    <property type="entry name" value="Adenylosuccinate lyase"/>
    <property type="match status" value="1"/>
</dbReference>
<evidence type="ECO:0000259" key="14">
    <source>
        <dbReference type="SMART" id="SM00998"/>
    </source>
</evidence>
<dbReference type="AlphaFoldDB" id="B1I584"/>
<dbReference type="HOGENOM" id="CLU_030949_0_1_9"/>
<evidence type="ECO:0000256" key="11">
    <source>
        <dbReference type="ARBA" id="ARBA00049115"/>
    </source>
</evidence>
<dbReference type="Gene3D" id="1.10.40.30">
    <property type="entry name" value="Fumarase/aspartase (C-terminal domain)"/>
    <property type="match status" value="1"/>
</dbReference>
<evidence type="ECO:0000256" key="3">
    <source>
        <dbReference type="ARBA" id="ARBA00008273"/>
    </source>
</evidence>
<evidence type="ECO:0000256" key="5">
    <source>
        <dbReference type="ARBA" id="ARBA00017058"/>
    </source>
</evidence>
<dbReference type="GO" id="GO:0044208">
    <property type="term" value="P:'de novo' AMP biosynthetic process"/>
    <property type="evidence" value="ECO:0007669"/>
    <property type="project" value="UniProtKB-UniPathway"/>
</dbReference>
<comment type="catalytic activity">
    <reaction evidence="11">
        <text>N(6)-(1,2-dicarboxyethyl)-AMP = fumarate + AMP</text>
        <dbReference type="Rhea" id="RHEA:16853"/>
        <dbReference type="ChEBI" id="CHEBI:29806"/>
        <dbReference type="ChEBI" id="CHEBI:57567"/>
        <dbReference type="ChEBI" id="CHEBI:456215"/>
        <dbReference type="EC" id="4.3.2.2"/>
    </reaction>
    <physiologicalReaction direction="left-to-right" evidence="11">
        <dbReference type="Rhea" id="RHEA:16854"/>
    </physiologicalReaction>
</comment>
<reference evidence="15 16" key="2">
    <citation type="journal article" date="2008" name="Science">
        <title>Environmental genomics reveals a single-species ecosystem deep within Earth.</title>
        <authorList>
            <person name="Chivian D."/>
            <person name="Brodie E.L."/>
            <person name="Alm E.J."/>
            <person name="Culley D.E."/>
            <person name="Dehal P.S."/>
            <person name="Desantis T.Z."/>
            <person name="Gihring T.M."/>
            <person name="Lapidus A."/>
            <person name="Lin L.H."/>
            <person name="Lowry S.R."/>
            <person name="Moser D.P."/>
            <person name="Richardson P.M."/>
            <person name="Southam G."/>
            <person name="Wanger G."/>
            <person name="Pratt L.M."/>
            <person name="Andersen G.L."/>
            <person name="Hazen T.C."/>
            <person name="Brockman F.J."/>
            <person name="Arkin A.P."/>
            <person name="Onstott T.C."/>
        </authorList>
    </citation>
    <scope>NUCLEOTIDE SEQUENCE [LARGE SCALE GENOMIC DNA]</scope>
    <source>
        <strain evidence="15 16">MP104C</strain>
    </source>
</reference>
<dbReference type="eggNOG" id="COG0015">
    <property type="taxonomic scope" value="Bacteria"/>
</dbReference>
<dbReference type="OrthoDB" id="9768878at2"/>
<evidence type="ECO:0000256" key="12">
    <source>
        <dbReference type="NCBIfam" id="TIGR00928"/>
    </source>
</evidence>
<dbReference type="InterPro" id="IPR008948">
    <property type="entry name" value="L-Aspartase-like"/>
</dbReference>
<evidence type="ECO:0000313" key="15">
    <source>
        <dbReference type="EMBL" id="ACA60136.1"/>
    </source>
</evidence>
<organism evidence="15 16">
    <name type="scientific">Desulforudis audaxviator (strain MP104C)</name>
    <dbReference type="NCBI Taxonomy" id="477974"/>
    <lineage>
        <taxon>Bacteria</taxon>
        <taxon>Bacillati</taxon>
        <taxon>Bacillota</taxon>
        <taxon>Clostridia</taxon>
        <taxon>Thermoanaerobacterales</taxon>
        <taxon>Candidatus Desulforudaceae</taxon>
        <taxon>Candidatus Desulforudis</taxon>
    </lineage>
</organism>
<evidence type="ECO:0000256" key="1">
    <source>
        <dbReference type="ARBA" id="ARBA00004706"/>
    </source>
</evidence>
<proteinExistence type="inferred from homology"/>
<evidence type="ECO:0000256" key="8">
    <source>
        <dbReference type="ARBA" id="ARBA00023239"/>
    </source>
</evidence>
<evidence type="ECO:0000256" key="9">
    <source>
        <dbReference type="ARBA" id="ARBA00024477"/>
    </source>
</evidence>
<evidence type="ECO:0000256" key="7">
    <source>
        <dbReference type="ARBA" id="ARBA00022755"/>
    </source>
</evidence>
<dbReference type="PANTHER" id="PTHR43172">
    <property type="entry name" value="ADENYLOSUCCINATE LYASE"/>
    <property type="match status" value="1"/>
</dbReference>
<accession>B1I584</accession>
<dbReference type="CDD" id="cd01360">
    <property type="entry name" value="Adenylsuccinate_lyase_1"/>
    <property type="match status" value="1"/>
</dbReference>
<dbReference type="InterPro" id="IPR020557">
    <property type="entry name" value="Fumarate_lyase_CS"/>
</dbReference>
<dbReference type="Gene3D" id="1.20.200.10">
    <property type="entry name" value="Fumarase/aspartase (Central domain)"/>
    <property type="match status" value="1"/>
</dbReference>
<dbReference type="GO" id="GO:0070626">
    <property type="term" value="F:(S)-2-(5-amino-1-(5-phospho-D-ribosyl)imidazole-4-carboxamido) succinate lyase (fumarate-forming) activity"/>
    <property type="evidence" value="ECO:0007669"/>
    <property type="project" value="TreeGrafter"/>
</dbReference>